<evidence type="ECO:0000313" key="3">
    <source>
        <dbReference type="EMBL" id="APE33372.1"/>
    </source>
</evidence>
<keyword evidence="2" id="KW-0472">Membrane</keyword>
<feature type="transmembrane region" description="Helical" evidence="2">
    <location>
        <begin position="169"/>
        <end position="189"/>
    </location>
</feature>
<keyword evidence="4" id="KW-1185">Reference proteome</keyword>
<gene>
    <name evidence="3" type="ORF">BOX37_04640</name>
</gene>
<dbReference type="RefSeq" id="WP_071926553.1">
    <property type="nucleotide sequence ID" value="NZ_CP018082.1"/>
</dbReference>
<feature type="compositionally biased region" description="Pro residues" evidence="1">
    <location>
        <begin position="235"/>
        <end position="255"/>
    </location>
</feature>
<dbReference type="EMBL" id="CP018082">
    <property type="protein sequence ID" value="APE33372.1"/>
    <property type="molecule type" value="Genomic_DNA"/>
</dbReference>
<feature type="region of interest" description="Disordered" evidence="1">
    <location>
        <begin position="200"/>
        <end position="255"/>
    </location>
</feature>
<keyword evidence="2" id="KW-0812">Transmembrane</keyword>
<dbReference type="Proteomes" id="UP000183810">
    <property type="component" value="Chromosome"/>
</dbReference>
<evidence type="ECO:0000256" key="1">
    <source>
        <dbReference type="SAM" id="MobiDB-lite"/>
    </source>
</evidence>
<organism evidence="3 4">
    <name type="scientific">Nocardia mangyaensis</name>
    <dbReference type="NCBI Taxonomy" id="2213200"/>
    <lineage>
        <taxon>Bacteria</taxon>
        <taxon>Bacillati</taxon>
        <taxon>Actinomycetota</taxon>
        <taxon>Actinomycetes</taxon>
        <taxon>Mycobacteriales</taxon>
        <taxon>Nocardiaceae</taxon>
        <taxon>Nocardia</taxon>
    </lineage>
</organism>
<dbReference type="KEGG" id="nsl:BOX37_04640"/>
<dbReference type="AlphaFoldDB" id="A0A1J0VMV7"/>
<protein>
    <submittedName>
        <fullName evidence="3">Uncharacterized protein</fullName>
    </submittedName>
</protein>
<sequence length="255" mass="26554">MGTGLFLVGLGVTGYAAALLVDPDLSCHRIIGSDNCASGSYPLSAAQRDQVTAYARMLLLLAVSVAICCVAVVAVSARVLRRIVAEEDTAPEIPERPTVGDIAIAVIGVALGALALAGGFEALMSSVLPTCQGVVMESAATCPTTGRYGLAISETAAKIQGRNRLLSTFGLMFGVLLTGAGLAFGYSVIDDIRSRRRHREVHAAPPSVTLPPPHWPSAPPSMRPHSSPVASHQPYPYPPPPPGIDPRVPPRGPRP</sequence>
<proteinExistence type="predicted"/>
<evidence type="ECO:0000256" key="2">
    <source>
        <dbReference type="SAM" id="Phobius"/>
    </source>
</evidence>
<accession>A0A1J0VMV7</accession>
<name>A0A1J0VMV7_9NOCA</name>
<feature type="transmembrane region" description="Helical" evidence="2">
    <location>
        <begin position="53"/>
        <end position="77"/>
    </location>
</feature>
<keyword evidence="2" id="KW-1133">Transmembrane helix</keyword>
<evidence type="ECO:0000313" key="4">
    <source>
        <dbReference type="Proteomes" id="UP000183810"/>
    </source>
</evidence>
<feature type="transmembrane region" description="Helical" evidence="2">
    <location>
        <begin position="98"/>
        <end position="120"/>
    </location>
</feature>
<feature type="compositionally biased region" description="Pro residues" evidence="1">
    <location>
        <begin position="208"/>
        <end position="222"/>
    </location>
</feature>
<reference evidence="3" key="1">
    <citation type="submission" date="2016-11" db="EMBL/GenBank/DDBJ databases">
        <authorList>
            <person name="Jaros S."/>
            <person name="Januszkiewicz K."/>
            <person name="Wedrychowicz H."/>
        </authorList>
    </citation>
    <scope>NUCLEOTIDE SEQUENCE [LARGE SCALE GENOMIC DNA]</scope>
    <source>
        <strain evidence="3">Y48</strain>
    </source>
</reference>